<dbReference type="GO" id="GO:0010041">
    <property type="term" value="P:response to iron(III) ion"/>
    <property type="evidence" value="ECO:0007669"/>
    <property type="project" value="TreeGrafter"/>
</dbReference>
<evidence type="ECO:0000256" key="7">
    <source>
        <dbReference type="ARBA" id="ARBA00023136"/>
    </source>
</evidence>
<organism evidence="10 11">
    <name type="scientific">Koribacter versatilis (strain Ellin345)</name>
    <dbReference type="NCBI Taxonomy" id="204669"/>
    <lineage>
        <taxon>Bacteria</taxon>
        <taxon>Pseudomonadati</taxon>
        <taxon>Acidobacteriota</taxon>
        <taxon>Terriglobia</taxon>
        <taxon>Terriglobales</taxon>
        <taxon>Candidatus Korobacteraceae</taxon>
        <taxon>Candidatus Korobacter</taxon>
    </lineage>
</organism>
<dbReference type="RefSeq" id="WP_011525011.1">
    <property type="nucleotide sequence ID" value="NC_008009.1"/>
</dbReference>
<dbReference type="InterPro" id="IPR038731">
    <property type="entry name" value="RgtA/B/C-like"/>
</dbReference>
<feature type="transmembrane region" description="Helical" evidence="8">
    <location>
        <begin position="209"/>
        <end position="227"/>
    </location>
</feature>
<feature type="transmembrane region" description="Helical" evidence="8">
    <location>
        <begin position="380"/>
        <end position="399"/>
    </location>
</feature>
<keyword evidence="6 8" id="KW-1133">Transmembrane helix</keyword>
<dbReference type="eggNOG" id="COG1807">
    <property type="taxonomic scope" value="Bacteria"/>
</dbReference>
<comment type="subcellular location">
    <subcellularLocation>
        <location evidence="1">Cell membrane</location>
        <topology evidence="1">Multi-pass membrane protein</topology>
    </subcellularLocation>
</comment>
<keyword evidence="5 8" id="KW-0812">Transmembrane</keyword>
<dbReference type="OrthoDB" id="9775035at2"/>
<evidence type="ECO:0000256" key="8">
    <source>
        <dbReference type="SAM" id="Phobius"/>
    </source>
</evidence>
<feature type="transmembrane region" description="Helical" evidence="8">
    <location>
        <begin position="296"/>
        <end position="314"/>
    </location>
</feature>
<evidence type="ECO:0000256" key="5">
    <source>
        <dbReference type="ARBA" id="ARBA00022692"/>
    </source>
</evidence>
<dbReference type="HOGENOM" id="CLU_019200_0_1_0"/>
<dbReference type="EnsemblBacteria" id="ABF43212">
    <property type="protein sequence ID" value="ABF43212"/>
    <property type="gene ID" value="Acid345_4212"/>
</dbReference>
<evidence type="ECO:0000256" key="6">
    <source>
        <dbReference type="ARBA" id="ARBA00022989"/>
    </source>
</evidence>
<feature type="transmembrane region" description="Helical" evidence="8">
    <location>
        <begin position="320"/>
        <end position="337"/>
    </location>
</feature>
<dbReference type="GO" id="GO:0009103">
    <property type="term" value="P:lipopolysaccharide biosynthetic process"/>
    <property type="evidence" value="ECO:0007669"/>
    <property type="project" value="UniProtKB-ARBA"/>
</dbReference>
<dbReference type="CAZy" id="GT83">
    <property type="family name" value="Glycosyltransferase Family 83"/>
</dbReference>
<dbReference type="InterPro" id="IPR050297">
    <property type="entry name" value="LipidA_mod_glycosyltrf_83"/>
</dbReference>
<dbReference type="Proteomes" id="UP000002432">
    <property type="component" value="Chromosome"/>
</dbReference>
<keyword evidence="2" id="KW-1003">Cell membrane</keyword>
<evidence type="ECO:0000256" key="4">
    <source>
        <dbReference type="ARBA" id="ARBA00022679"/>
    </source>
</evidence>
<keyword evidence="7 8" id="KW-0472">Membrane</keyword>
<evidence type="ECO:0000256" key="1">
    <source>
        <dbReference type="ARBA" id="ARBA00004651"/>
    </source>
</evidence>
<evidence type="ECO:0000313" key="11">
    <source>
        <dbReference type="Proteomes" id="UP000002432"/>
    </source>
</evidence>
<name>Q1IIT8_KORVE</name>
<feature type="domain" description="Glycosyltransferase RgtA/B/C/D-like" evidence="9">
    <location>
        <begin position="68"/>
        <end position="224"/>
    </location>
</feature>
<evidence type="ECO:0000313" key="10">
    <source>
        <dbReference type="EMBL" id="ABF43212.1"/>
    </source>
</evidence>
<dbReference type="GO" id="GO:0016763">
    <property type="term" value="F:pentosyltransferase activity"/>
    <property type="evidence" value="ECO:0007669"/>
    <property type="project" value="TreeGrafter"/>
</dbReference>
<feature type="transmembrane region" description="Helical" evidence="8">
    <location>
        <begin position="120"/>
        <end position="145"/>
    </location>
</feature>
<keyword evidence="4 10" id="KW-0808">Transferase</keyword>
<dbReference type="PANTHER" id="PTHR33908:SF3">
    <property type="entry name" value="UNDECAPRENYL PHOSPHATE-ALPHA-4-AMINO-4-DEOXY-L-ARABINOSE ARABINOSYL TRANSFERASE"/>
    <property type="match status" value="1"/>
</dbReference>
<dbReference type="AlphaFoldDB" id="Q1IIT8"/>
<feature type="transmembrane region" description="Helical" evidence="8">
    <location>
        <begin position="349"/>
        <end position="368"/>
    </location>
</feature>
<dbReference type="KEGG" id="aba:Acid345_4212"/>
<proteinExistence type="predicted"/>
<protein>
    <submittedName>
        <fullName evidence="10">Glycosyl transferase, family 39</fullName>
    </submittedName>
</protein>
<evidence type="ECO:0000256" key="3">
    <source>
        <dbReference type="ARBA" id="ARBA00022676"/>
    </source>
</evidence>
<feature type="transmembrane region" description="Helical" evidence="8">
    <location>
        <begin position="259"/>
        <end position="284"/>
    </location>
</feature>
<accession>Q1IIT8</accession>
<feature type="transmembrane region" description="Helical" evidence="8">
    <location>
        <begin position="88"/>
        <end position="108"/>
    </location>
</feature>
<dbReference type="STRING" id="204669.Acid345_4212"/>
<keyword evidence="11" id="KW-1185">Reference proteome</keyword>
<gene>
    <name evidence="10" type="ordered locus">Acid345_4212</name>
</gene>
<dbReference type="GO" id="GO:0005886">
    <property type="term" value="C:plasma membrane"/>
    <property type="evidence" value="ECO:0007669"/>
    <property type="project" value="UniProtKB-SubCell"/>
</dbReference>
<dbReference type="EMBL" id="CP000360">
    <property type="protein sequence ID" value="ABF43212.1"/>
    <property type="molecule type" value="Genomic_DNA"/>
</dbReference>
<dbReference type="PANTHER" id="PTHR33908">
    <property type="entry name" value="MANNOSYLTRANSFERASE YKCB-RELATED"/>
    <property type="match status" value="1"/>
</dbReference>
<keyword evidence="3" id="KW-0328">Glycosyltransferase</keyword>
<sequence length="557" mass="62302">MNERAPQLRLLLEVFLLAALCYFFFFFGLSAFGLTGADEPRYAQVAREMLQHHDWVTPTLYGNVWLEKPILYYWGAIVSYRIFGVSDWAARIPGGVFASAMLLFLYAWTRRFRNGSQLDAIVMTASSVFVFAFARAASIDIHLVAPLTIGMLAWWAFYETGHRGWLALFYAMIAIGVLAKGPVSAALAAMVILVFVAIRRDWSAIVRTLWIPGILIFFAIALPWYVAVQHANPGFVREFFITHNLSRFTTNRFQHRQHFWYYIPVLIGGTMPWTVFVIAALAGGIKSLRDKNEDPLLTYLAVWVLIPLIFFSFSQSKLPGYILPSIVPCGLLVAIWLRRENTKPSPVLISVHALLSGAVLAVALLAPYKLYKMPLPGQVLRIAIPVGLIVALVVAIVVFLRGYAALRFATIFPVALALAFLLKAAGPAIDSTQSIRPVAARITNSFATNEPVMFYNVPRGVEYGLAFYLDRPLPEPPPDEIVRFGTAAAGNQQREKTLKDISNSLPPNHGNYVLVTRAGAINRFADTVPPNYQIEPFFRFQPQRLDVYFLRDIGPGR</sequence>
<feature type="transmembrane region" description="Helical" evidence="8">
    <location>
        <begin position="12"/>
        <end position="32"/>
    </location>
</feature>
<dbReference type="Pfam" id="PF13231">
    <property type="entry name" value="PMT_2"/>
    <property type="match status" value="1"/>
</dbReference>
<feature type="transmembrane region" description="Helical" evidence="8">
    <location>
        <begin position="165"/>
        <end position="197"/>
    </location>
</feature>
<evidence type="ECO:0000256" key="2">
    <source>
        <dbReference type="ARBA" id="ARBA00022475"/>
    </source>
</evidence>
<evidence type="ECO:0000259" key="9">
    <source>
        <dbReference type="Pfam" id="PF13231"/>
    </source>
</evidence>
<feature type="transmembrane region" description="Helical" evidence="8">
    <location>
        <begin position="406"/>
        <end position="426"/>
    </location>
</feature>
<reference evidence="10 11" key="1">
    <citation type="journal article" date="2009" name="Appl. Environ. Microbiol.">
        <title>Three genomes from the phylum Acidobacteria provide insight into the lifestyles of these microorganisms in soils.</title>
        <authorList>
            <person name="Ward N.L."/>
            <person name="Challacombe J.F."/>
            <person name="Janssen P.H."/>
            <person name="Henrissat B."/>
            <person name="Coutinho P.M."/>
            <person name="Wu M."/>
            <person name="Xie G."/>
            <person name="Haft D.H."/>
            <person name="Sait M."/>
            <person name="Badger J."/>
            <person name="Barabote R.D."/>
            <person name="Bradley B."/>
            <person name="Brettin T.S."/>
            <person name="Brinkac L.M."/>
            <person name="Bruce D."/>
            <person name="Creasy T."/>
            <person name="Daugherty S.C."/>
            <person name="Davidsen T.M."/>
            <person name="DeBoy R.T."/>
            <person name="Detter J.C."/>
            <person name="Dodson R.J."/>
            <person name="Durkin A.S."/>
            <person name="Ganapathy A."/>
            <person name="Gwinn-Giglio M."/>
            <person name="Han C.S."/>
            <person name="Khouri H."/>
            <person name="Kiss H."/>
            <person name="Kothari S.P."/>
            <person name="Madupu R."/>
            <person name="Nelson K.E."/>
            <person name="Nelson W.C."/>
            <person name="Paulsen I."/>
            <person name="Penn K."/>
            <person name="Ren Q."/>
            <person name="Rosovitz M.J."/>
            <person name="Selengut J.D."/>
            <person name="Shrivastava S."/>
            <person name="Sullivan S.A."/>
            <person name="Tapia R."/>
            <person name="Thompson L.S."/>
            <person name="Watkins K.L."/>
            <person name="Yang Q."/>
            <person name="Yu C."/>
            <person name="Zafar N."/>
            <person name="Zhou L."/>
            <person name="Kuske C.R."/>
        </authorList>
    </citation>
    <scope>NUCLEOTIDE SEQUENCE [LARGE SCALE GENOMIC DNA]</scope>
    <source>
        <strain evidence="10 11">Ellin345</strain>
    </source>
</reference>